<evidence type="ECO:0000313" key="2">
    <source>
        <dbReference type="Proteomes" id="UP001597299"/>
    </source>
</evidence>
<dbReference type="InterPro" id="IPR036420">
    <property type="entry name" value="BRCT_dom_sf"/>
</dbReference>
<dbReference type="SUPFAM" id="SSF52113">
    <property type="entry name" value="BRCT domain"/>
    <property type="match status" value="1"/>
</dbReference>
<dbReference type="CDD" id="cd17748">
    <property type="entry name" value="BRCT_DNA_ligase_like"/>
    <property type="match status" value="1"/>
</dbReference>
<dbReference type="Gene3D" id="3.40.50.10190">
    <property type="entry name" value="BRCT domain"/>
    <property type="match status" value="1"/>
</dbReference>
<sequence>MDEAFLARVNGDRLTSRQIDELIGISRGLIADGQINEAEVQFLQKWLAANLAISAEPLIHGLYERVAAILADSVVDEQEKTELLETLERFTAGNFELGEVLKSTSLPLCQPAPALSFAGQRYCFTGTFTFGQRRHCEAAVVERGAQVGGITQKTQVLVIGAYATESWKHSSFGNKILQAVEWRSSGLPISIVSEEHWRRHL</sequence>
<dbReference type="Proteomes" id="UP001597299">
    <property type="component" value="Unassembled WGS sequence"/>
</dbReference>
<gene>
    <name evidence="1" type="ORF">ACFSNC_10720</name>
</gene>
<dbReference type="EMBL" id="JBHUHD010000001">
    <property type="protein sequence ID" value="MFD2140874.1"/>
    <property type="molecule type" value="Genomic_DNA"/>
</dbReference>
<evidence type="ECO:0000313" key="1">
    <source>
        <dbReference type="EMBL" id="MFD2140874.1"/>
    </source>
</evidence>
<comment type="caution">
    <text evidence="1">The sequence shown here is derived from an EMBL/GenBank/DDBJ whole genome shotgun (WGS) entry which is preliminary data.</text>
</comment>
<protein>
    <submittedName>
        <fullName evidence="1">BRCT domain-containing protein</fullName>
    </submittedName>
</protein>
<keyword evidence="2" id="KW-1185">Reference proteome</keyword>
<dbReference type="RefSeq" id="WP_213350568.1">
    <property type="nucleotide sequence ID" value="NZ_JAHBGB010000002.1"/>
</dbReference>
<name>A0ABW4YXG9_9HYPH</name>
<proteinExistence type="predicted"/>
<accession>A0ABW4YXG9</accession>
<organism evidence="1 2">
    <name type="scientific">Ancylobacter oerskovii</name>
    <dbReference type="NCBI Taxonomy" id="459519"/>
    <lineage>
        <taxon>Bacteria</taxon>
        <taxon>Pseudomonadati</taxon>
        <taxon>Pseudomonadota</taxon>
        <taxon>Alphaproteobacteria</taxon>
        <taxon>Hyphomicrobiales</taxon>
        <taxon>Xanthobacteraceae</taxon>
        <taxon>Ancylobacter</taxon>
    </lineage>
</organism>
<reference evidence="2" key="1">
    <citation type="journal article" date="2019" name="Int. J. Syst. Evol. Microbiol.">
        <title>The Global Catalogue of Microorganisms (GCM) 10K type strain sequencing project: providing services to taxonomists for standard genome sequencing and annotation.</title>
        <authorList>
            <consortium name="The Broad Institute Genomics Platform"/>
            <consortium name="The Broad Institute Genome Sequencing Center for Infectious Disease"/>
            <person name="Wu L."/>
            <person name="Ma J."/>
        </authorList>
    </citation>
    <scope>NUCLEOTIDE SEQUENCE [LARGE SCALE GENOMIC DNA]</scope>
    <source>
        <strain evidence="2">CCM 7435</strain>
    </source>
</reference>